<keyword evidence="1" id="KW-0812">Transmembrane</keyword>
<evidence type="ECO:0000313" key="2">
    <source>
        <dbReference type="EMBL" id="KZD29536.1"/>
    </source>
</evidence>
<name>A0A164CX05_BACCE</name>
<accession>A0A164CX05</accession>
<dbReference type="EMBL" id="LJKA01000065">
    <property type="protein sequence ID" value="KZD29536.1"/>
    <property type="molecule type" value="Genomic_DNA"/>
</dbReference>
<feature type="transmembrane region" description="Helical" evidence="1">
    <location>
        <begin position="59"/>
        <end position="78"/>
    </location>
</feature>
<evidence type="ECO:0000313" key="3">
    <source>
        <dbReference type="Proteomes" id="UP000076501"/>
    </source>
</evidence>
<feature type="transmembrane region" description="Helical" evidence="1">
    <location>
        <begin position="99"/>
        <end position="125"/>
    </location>
</feature>
<feature type="transmembrane region" description="Helical" evidence="1">
    <location>
        <begin position="201"/>
        <end position="220"/>
    </location>
</feature>
<keyword evidence="1" id="KW-0472">Membrane</keyword>
<dbReference type="PATRIC" id="fig|1396.539.peg.3916"/>
<proteinExistence type="predicted"/>
<organism evidence="2 3">
    <name type="scientific">Bacillus cereus</name>
    <dbReference type="NCBI Taxonomy" id="1396"/>
    <lineage>
        <taxon>Bacteria</taxon>
        <taxon>Bacillati</taxon>
        <taxon>Bacillota</taxon>
        <taxon>Bacilli</taxon>
        <taxon>Bacillales</taxon>
        <taxon>Bacillaceae</taxon>
        <taxon>Bacillus</taxon>
        <taxon>Bacillus cereus group</taxon>
    </lineage>
</organism>
<sequence>MFNIIQLEIRKNKINTFILASVISSIGLLAFIYFVAFVAQQTNEVQFQNYTNIYKFTTLMGMIVFSCISSVMYTRFIIEEYKGKQMTLLFSYPINRKKVLFAKLLIVLGFTTVSMIICTAIPIIIFSLTEKISPIVPDTLSQQDIFSTLLMIVITAFITSMVALIAMRIGFIKKSVPITIISAFGLIALLGNTVASGYDKPMLGVIILVIIAAIGILVALELMQRVNRMEID</sequence>
<feature type="transmembrane region" description="Helical" evidence="1">
    <location>
        <begin position="16"/>
        <end position="39"/>
    </location>
</feature>
<gene>
    <name evidence="2" type="ORF">B4082_4454</name>
</gene>
<protein>
    <submittedName>
        <fullName evidence="2">Bacitracin transport permease protein BCRB</fullName>
    </submittedName>
</protein>
<dbReference type="Pfam" id="PF12730">
    <property type="entry name" value="ABC2_membrane_4"/>
    <property type="match status" value="1"/>
</dbReference>
<keyword evidence="1" id="KW-1133">Transmembrane helix</keyword>
<reference evidence="2 3" key="1">
    <citation type="submission" date="2015-09" db="EMBL/GenBank/DDBJ databases">
        <title>Bacillus cereus food isolates.</title>
        <authorList>
            <person name="Boekhorst J."/>
        </authorList>
    </citation>
    <scope>NUCLEOTIDE SEQUENCE [LARGE SCALE GENOMIC DNA]</scope>
    <source>
        <strain evidence="2 3">B4082</strain>
    </source>
</reference>
<evidence type="ECO:0000256" key="1">
    <source>
        <dbReference type="SAM" id="Phobius"/>
    </source>
</evidence>
<dbReference type="RefSeq" id="WP_063224243.1">
    <property type="nucleotide sequence ID" value="NZ_JAEHBS010000029.1"/>
</dbReference>
<dbReference type="AlphaFoldDB" id="A0A164CX05"/>
<feature type="transmembrane region" description="Helical" evidence="1">
    <location>
        <begin position="178"/>
        <end position="195"/>
    </location>
</feature>
<dbReference type="Proteomes" id="UP000076501">
    <property type="component" value="Unassembled WGS sequence"/>
</dbReference>
<feature type="transmembrane region" description="Helical" evidence="1">
    <location>
        <begin position="145"/>
        <end position="166"/>
    </location>
</feature>
<comment type="caution">
    <text evidence="2">The sequence shown here is derived from an EMBL/GenBank/DDBJ whole genome shotgun (WGS) entry which is preliminary data.</text>
</comment>